<feature type="compositionally biased region" description="Basic and acidic residues" evidence="1">
    <location>
        <begin position="358"/>
        <end position="376"/>
    </location>
</feature>
<feature type="compositionally biased region" description="Polar residues" evidence="1">
    <location>
        <begin position="682"/>
        <end position="693"/>
    </location>
</feature>
<evidence type="ECO:0008006" key="3">
    <source>
        <dbReference type="Google" id="ProtNLM"/>
    </source>
</evidence>
<feature type="region of interest" description="Disordered" evidence="1">
    <location>
        <begin position="325"/>
        <end position="761"/>
    </location>
</feature>
<feature type="region of interest" description="Disordered" evidence="1">
    <location>
        <begin position="1406"/>
        <end position="1436"/>
    </location>
</feature>
<dbReference type="GO" id="GO:0005516">
    <property type="term" value="F:calmodulin binding"/>
    <property type="evidence" value="ECO:0007669"/>
    <property type="project" value="TreeGrafter"/>
</dbReference>
<dbReference type="InterPro" id="IPR047579">
    <property type="entry name" value="DD_CABYR_SP17"/>
</dbReference>
<dbReference type="PANTHER" id="PTHR10699">
    <property type="entry name" value="NEUROMODULIN"/>
    <property type="match status" value="1"/>
</dbReference>
<sequence>MPISAPKIPDGLPELMRGLAKSVIKENPENLYVHAAEYFENLIRERDGHLDQGYQTFNAYQVYADYKEKTREKLGLTKDPSLSDGIGGDGDESGSGGSESKIRGRKRRRARKPSSRERENPVTMMANPSVSDEGEPQKLKSLSEDSAPVPVVEQEIVKVHYNPPEAVPSPVRVVSAQSVEAEQAVSSILDDGQILDSDGTGGKETGDELADNGDDIGTAPSTAEITERTVAVDAAEPITAMALQDMETCFMHANVDDLLEKHSEDQTEPEGNDNADTVVDEPTVTSAMEGEDIPEGPQITEETNADVAKVDEMPEIKNLVEDNEEAQLEKASVEQSQIEADETPMKSVENENVVEAVVDEKQPEGDGDAESLKDAAEVASSSNDLAVDETLEAMVADQPKFEVDNPNDKKDVSVDVTSDTQVDDGKDEEPIVTSEITNVDESVSSSPKKSVEQEHISSEVETVLEETNEESTTEPLLNEPIISSRMGFEEDVSAGGNDENENALLAPIASGTENAQPNVDSVAQESIKADEATDQPNEIQLNDECVKDEDSETMTKIDNIVSDSHNADQLNDSDKSAKDAQDIPPEVAPSESSIVAEETALVETQEETTTAQDDSAEEKKDDEDKKEDQAVTQNVSENVDETTVMDITPEPASNDVKVETIKENIDLVEPNEDGSVGISEENVATDTKSSEFSSAPLVDPEVDRDADQQKEILESSTDKNDDLKSQQEDKNETTDAGSKDPEVNECNNGTDQNDLLIKDPSLEDVAHVEGTVVSGSAIDAVAANADLIAEENVPIIPAESGADGLNTSADQPQEDNVQLQEGTVTNQVDDVVQENETQQNKADEVKTEDDSKCDENPKATEATVENTLESVVIDEMQKLLQVGENDTETPDSTPDGDNNSSNSNKDVADTEGDANESKALDGKDATVPSAPVEVNLEDTADKPSETSPDASSEKPLIENDESTDVGQAIIKQPSSDAAVEQKDDPLAPPLDASRLADEEPKHDESQEEVVEEPCVKREISPSKSVRLEKEESTEKQVEELEEIKKVDLSQLSKDSAEALFYTLKKSELENQEPNGDTVGDEVKPEVVTDTQQQTTEDDDQDVVVKEEPQPTTGEESTKRTFTDDFLDENPITEAETMASLTSDGVGQDRSSVDADEQKDEFNPMVMVSMRSKQYQEQLHSAGAVEKIDQELLNQETPKRPMMRRCMTEMSELQRYDAAMEDDPADMIRQEDPSYVEDEDQFDGYYIGHIKNKILASSVSVADSDCPDGTRSSVESVDENNVRTALETIASTDTESTIASQATIQQAGRRSYLRKHSQNTSSNIPYASFGNAAIDKSLDEFIEREERHKQDEAMAEAATKIQRSYRTHKKKLLRDYHSTMRTFTEDHSAESGEEYAANVIQIKLDQRRAEADPTVGDAGEESDTTTAGKVGLGATGKRPMYSLNIDEYDTVARRMTLTRGVAMQRNSTPDDDSGKSANVSTDQKASLNSPTVKDSTPASGSGESPSSDEKPPGPDTIDRSSSDEPEQKDAHSSSRSKPKSGPPVAVTGRDQCTEQVPRTAISRTTFAPLDVQNLLLIARQRTMPVQIDSSVIRVLPKHMRKRISSAGMLNTNGKRK</sequence>
<feature type="compositionally biased region" description="Polar residues" evidence="1">
    <location>
        <begin position="561"/>
        <end position="570"/>
    </location>
</feature>
<feature type="compositionally biased region" description="Polar residues" evidence="1">
    <location>
        <begin position="511"/>
        <end position="524"/>
    </location>
</feature>
<proteinExistence type="predicted"/>
<dbReference type="EnsemblMetazoa" id="AFUN005885-RA">
    <property type="protein sequence ID" value="AFUN005885-PA"/>
    <property type="gene ID" value="AFUN005885"/>
</dbReference>
<name>A0A182RI22_ANOFN</name>
<dbReference type="PANTHER" id="PTHR10699:SF11">
    <property type="entry name" value="IGLOO, ISOFORM A"/>
    <property type="match status" value="1"/>
</dbReference>
<feature type="compositionally biased region" description="Basic and acidic residues" evidence="1">
    <location>
        <begin position="656"/>
        <end position="665"/>
    </location>
</feature>
<protein>
    <recommendedName>
        <fullName evidence="3">RIIa domain-containing protein</fullName>
    </recommendedName>
</protein>
<feature type="compositionally biased region" description="Basic and acidic residues" evidence="1">
    <location>
        <begin position="701"/>
        <end position="742"/>
    </location>
</feature>
<reference evidence="2" key="1">
    <citation type="submission" date="2020-05" db="UniProtKB">
        <authorList>
            <consortium name="EnsemblMetazoa"/>
        </authorList>
    </citation>
    <scope>IDENTIFICATION</scope>
    <source>
        <strain evidence="2">FUMOZ</strain>
    </source>
</reference>
<feature type="region of interest" description="Disordered" evidence="1">
    <location>
        <begin position="1063"/>
        <end position="1160"/>
    </location>
</feature>
<feature type="compositionally biased region" description="Basic and acidic residues" evidence="1">
    <location>
        <begin position="915"/>
        <end position="924"/>
    </location>
</feature>
<feature type="compositionally biased region" description="Low complexity" evidence="1">
    <location>
        <begin position="891"/>
        <end position="905"/>
    </location>
</feature>
<dbReference type="SUPFAM" id="SSF47391">
    <property type="entry name" value="Dimerization-anchoring domain of cAMP-dependent PK regulatory subunit"/>
    <property type="match status" value="1"/>
</dbReference>
<feature type="compositionally biased region" description="Polar residues" evidence="1">
    <location>
        <begin position="805"/>
        <end position="840"/>
    </location>
</feature>
<dbReference type="VEuPathDB" id="VectorBase:AFUN005885"/>
<dbReference type="VEuPathDB" id="VectorBase:AFUN2_002779"/>
<feature type="compositionally biased region" description="Basic and acidic residues" evidence="1">
    <location>
        <begin position="449"/>
        <end position="458"/>
    </location>
</feature>
<feature type="region of interest" description="Disordered" evidence="1">
    <location>
        <begin position="798"/>
        <end position="1038"/>
    </location>
</feature>
<feature type="compositionally biased region" description="Basic and acidic residues" evidence="1">
    <location>
        <begin position="994"/>
        <end position="1004"/>
    </location>
</feature>
<dbReference type="Gene3D" id="1.20.890.10">
    <property type="entry name" value="cAMP-dependent protein kinase regulatory subunit, dimerization-anchoring domain"/>
    <property type="match status" value="1"/>
</dbReference>
<feature type="compositionally biased region" description="Basic and acidic residues" evidence="1">
    <location>
        <begin position="617"/>
        <end position="629"/>
    </location>
</feature>
<evidence type="ECO:0000313" key="2">
    <source>
        <dbReference type="EnsemblMetazoa" id="AFUN005885-PA"/>
    </source>
</evidence>
<feature type="compositionally biased region" description="Basic residues" evidence="1">
    <location>
        <begin position="103"/>
        <end position="113"/>
    </location>
</feature>
<feature type="compositionally biased region" description="Basic and acidic residues" evidence="1">
    <location>
        <begin position="572"/>
        <end position="581"/>
    </location>
</feature>
<accession>A0A182RI22</accession>
<organism evidence="2">
    <name type="scientific">Anopheles funestus</name>
    <name type="common">African malaria mosquito</name>
    <dbReference type="NCBI Taxonomy" id="62324"/>
    <lineage>
        <taxon>Eukaryota</taxon>
        <taxon>Metazoa</taxon>
        <taxon>Ecdysozoa</taxon>
        <taxon>Arthropoda</taxon>
        <taxon>Hexapoda</taxon>
        <taxon>Insecta</taxon>
        <taxon>Pterygota</taxon>
        <taxon>Neoptera</taxon>
        <taxon>Endopterygota</taxon>
        <taxon>Diptera</taxon>
        <taxon>Nematocera</taxon>
        <taxon>Culicoidea</taxon>
        <taxon>Culicidae</taxon>
        <taxon>Anophelinae</taxon>
        <taxon>Anopheles</taxon>
    </lineage>
</organism>
<feature type="compositionally biased region" description="Basic and acidic residues" evidence="1">
    <location>
        <begin position="841"/>
        <end position="858"/>
    </location>
</feature>
<feature type="region of interest" description="Disordered" evidence="1">
    <location>
        <begin position="1460"/>
        <end position="1550"/>
    </location>
</feature>
<evidence type="ECO:0000256" key="1">
    <source>
        <dbReference type="SAM" id="MobiDB-lite"/>
    </source>
</evidence>
<feature type="compositionally biased region" description="Low complexity" evidence="1">
    <location>
        <begin position="595"/>
        <end position="612"/>
    </location>
</feature>
<feature type="compositionally biased region" description="Basic and acidic residues" evidence="1">
    <location>
        <begin position="1013"/>
        <end position="1038"/>
    </location>
</feature>
<feature type="compositionally biased region" description="Gly residues" evidence="1">
    <location>
        <begin position="85"/>
        <end position="97"/>
    </location>
</feature>
<dbReference type="CDD" id="cd12100">
    <property type="entry name" value="DD_CABYR_SP17"/>
    <property type="match status" value="1"/>
</dbReference>
<feature type="region of interest" description="Disordered" evidence="1">
    <location>
        <begin position="189"/>
        <end position="230"/>
    </location>
</feature>
<feature type="region of interest" description="Disordered" evidence="1">
    <location>
        <begin position="74"/>
        <end position="147"/>
    </location>
</feature>
<feature type="compositionally biased region" description="Polar residues" evidence="1">
    <location>
        <begin position="1474"/>
        <end position="1504"/>
    </location>
</feature>
<feature type="compositionally biased region" description="Basic and acidic residues" evidence="1">
    <location>
        <begin position="399"/>
        <end position="413"/>
    </location>
</feature>
<feature type="compositionally biased region" description="Acidic residues" evidence="1">
    <location>
        <begin position="462"/>
        <end position="472"/>
    </location>
</feature>
<feature type="compositionally biased region" description="Basic and acidic residues" evidence="1">
    <location>
        <begin position="1506"/>
        <end position="1531"/>
    </location>
</feature>
<feature type="region of interest" description="Disordered" evidence="1">
    <location>
        <begin position="259"/>
        <end position="310"/>
    </location>
</feature>